<accession>A0A2P2PDZ2</accession>
<name>A0A2P2PDZ2_RHIMU</name>
<sequence>MFLMRFPIILKLCKPCIGNLKVGIWPFLERL</sequence>
<dbReference type="EMBL" id="GGEC01072473">
    <property type="protein sequence ID" value="MBX52957.1"/>
    <property type="molecule type" value="Transcribed_RNA"/>
</dbReference>
<evidence type="ECO:0000313" key="1">
    <source>
        <dbReference type="EMBL" id="MBX52957.1"/>
    </source>
</evidence>
<proteinExistence type="predicted"/>
<reference evidence="1" key="1">
    <citation type="submission" date="2018-02" db="EMBL/GenBank/DDBJ databases">
        <title>Rhizophora mucronata_Transcriptome.</title>
        <authorList>
            <person name="Meera S.P."/>
            <person name="Sreeshan A."/>
            <person name="Augustine A."/>
        </authorList>
    </citation>
    <scope>NUCLEOTIDE SEQUENCE</scope>
    <source>
        <tissue evidence="1">Leaf</tissue>
    </source>
</reference>
<organism evidence="1">
    <name type="scientific">Rhizophora mucronata</name>
    <name type="common">Asiatic mangrove</name>
    <dbReference type="NCBI Taxonomy" id="61149"/>
    <lineage>
        <taxon>Eukaryota</taxon>
        <taxon>Viridiplantae</taxon>
        <taxon>Streptophyta</taxon>
        <taxon>Embryophyta</taxon>
        <taxon>Tracheophyta</taxon>
        <taxon>Spermatophyta</taxon>
        <taxon>Magnoliopsida</taxon>
        <taxon>eudicotyledons</taxon>
        <taxon>Gunneridae</taxon>
        <taxon>Pentapetalae</taxon>
        <taxon>rosids</taxon>
        <taxon>fabids</taxon>
        <taxon>Malpighiales</taxon>
        <taxon>Rhizophoraceae</taxon>
        <taxon>Rhizophora</taxon>
    </lineage>
</organism>
<dbReference type="AlphaFoldDB" id="A0A2P2PDZ2"/>
<protein>
    <submittedName>
        <fullName evidence="1">Uncharacterized protein</fullName>
    </submittedName>
</protein>